<protein>
    <submittedName>
        <fullName evidence="6">Sodium/potassium-transporting ATPase subunit alpha-A</fullName>
    </submittedName>
</protein>
<evidence type="ECO:0000313" key="7">
    <source>
        <dbReference type="Proteomes" id="UP000198287"/>
    </source>
</evidence>
<feature type="compositionally biased region" description="Polar residues" evidence="3">
    <location>
        <begin position="28"/>
        <end position="40"/>
    </location>
</feature>
<dbReference type="Gene3D" id="2.70.150.10">
    <property type="entry name" value="Calcium-transporting ATPase, cytoplasmic transduction domain A"/>
    <property type="match status" value="1"/>
</dbReference>
<keyword evidence="7" id="KW-1185">Reference proteome</keyword>
<dbReference type="InterPro" id="IPR050510">
    <property type="entry name" value="Cation_transp_ATPase_P-type"/>
</dbReference>
<dbReference type="Proteomes" id="UP000198287">
    <property type="component" value="Unassembled WGS sequence"/>
</dbReference>
<dbReference type="OMA" id="YCVIREC"/>
<dbReference type="GO" id="GO:1990573">
    <property type="term" value="P:potassium ion import across plasma membrane"/>
    <property type="evidence" value="ECO:0007669"/>
    <property type="project" value="TreeGrafter"/>
</dbReference>
<evidence type="ECO:0000259" key="4">
    <source>
        <dbReference type="Pfam" id="PF00122"/>
    </source>
</evidence>
<dbReference type="STRING" id="158441.A0A226F564"/>
<dbReference type="SUPFAM" id="SSF81665">
    <property type="entry name" value="Calcium ATPase, transmembrane domain M"/>
    <property type="match status" value="1"/>
</dbReference>
<dbReference type="GO" id="GO:1902600">
    <property type="term" value="P:proton transmembrane transport"/>
    <property type="evidence" value="ECO:0007669"/>
    <property type="project" value="TreeGrafter"/>
</dbReference>
<organism evidence="6 7">
    <name type="scientific">Folsomia candida</name>
    <name type="common">Springtail</name>
    <dbReference type="NCBI Taxonomy" id="158441"/>
    <lineage>
        <taxon>Eukaryota</taxon>
        <taxon>Metazoa</taxon>
        <taxon>Ecdysozoa</taxon>
        <taxon>Arthropoda</taxon>
        <taxon>Hexapoda</taxon>
        <taxon>Collembola</taxon>
        <taxon>Entomobryomorpha</taxon>
        <taxon>Isotomoidea</taxon>
        <taxon>Isotomidae</taxon>
        <taxon>Proisotominae</taxon>
        <taxon>Folsomia</taxon>
    </lineage>
</organism>
<dbReference type="PANTHER" id="PTHR43294:SF21">
    <property type="entry name" value="CATION TRANSPORTING ATPASE"/>
    <property type="match status" value="1"/>
</dbReference>
<feature type="region of interest" description="Disordered" evidence="3">
    <location>
        <begin position="28"/>
        <end position="96"/>
    </location>
</feature>
<accession>A0A226F564</accession>
<dbReference type="GO" id="GO:0030007">
    <property type="term" value="P:intracellular potassium ion homeostasis"/>
    <property type="evidence" value="ECO:0007669"/>
    <property type="project" value="TreeGrafter"/>
</dbReference>
<evidence type="ECO:0000256" key="1">
    <source>
        <dbReference type="ARBA" id="ARBA00004651"/>
    </source>
</evidence>
<keyword evidence="2" id="KW-1003">Cell membrane</keyword>
<dbReference type="EMBL" id="LNIX01000001">
    <property type="protein sequence ID" value="OXA64568.1"/>
    <property type="molecule type" value="Genomic_DNA"/>
</dbReference>
<dbReference type="InterPro" id="IPR023298">
    <property type="entry name" value="ATPase_P-typ_TM_dom_sf"/>
</dbReference>
<reference evidence="6 7" key="1">
    <citation type="submission" date="2015-12" db="EMBL/GenBank/DDBJ databases">
        <title>The genome of Folsomia candida.</title>
        <authorList>
            <person name="Faddeeva A."/>
            <person name="Derks M.F."/>
            <person name="Anvar Y."/>
            <person name="Smit S."/>
            <person name="Van Straalen N."/>
            <person name="Roelofs D."/>
        </authorList>
    </citation>
    <scope>NUCLEOTIDE SEQUENCE [LARGE SCALE GENOMIC DNA]</scope>
    <source>
        <strain evidence="6 7">VU population</strain>
        <tissue evidence="6">Whole body</tissue>
    </source>
</reference>
<dbReference type="Pfam" id="PF00122">
    <property type="entry name" value="E1-E2_ATPase"/>
    <property type="match status" value="1"/>
</dbReference>
<dbReference type="InterPro" id="IPR004014">
    <property type="entry name" value="ATPase_P-typ_cation-transptr_N"/>
</dbReference>
<dbReference type="Pfam" id="PF00690">
    <property type="entry name" value="Cation_ATPase_N"/>
    <property type="match status" value="1"/>
</dbReference>
<dbReference type="GO" id="GO:0006883">
    <property type="term" value="P:intracellular sodium ion homeostasis"/>
    <property type="evidence" value="ECO:0007669"/>
    <property type="project" value="TreeGrafter"/>
</dbReference>
<dbReference type="AlphaFoldDB" id="A0A226F564"/>
<dbReference type="PANTHER" id="PTHR43294">
    <property type="entry name" value="SODIUM/POTASSIUM-TRANSPORTING ATPASE SUBUNIT ALPHA"/>
    <property type="match status" value="1"/>
</dbReference>
<dbReference type="GO" id="GO:0005391">
    <property type="term" value="F:P-type sodium:potassium-exchanging transporter activity"/>
    <property type="evidence" value="ECO:0007669"/>
    <property type="project" value="TreeGrafter"/>
</dbReference>
<dbReference type="OrthoDB" id="3352408at2759"/>
<feature type="domain" description="Cation-transporting P-type ATPase N-terminal" evidence="5">
    <location>
        <begin position="14"/>
        <end position="55"/>
    </location>
</feature>
<evidence type="ECO:0000259" key="5">
    <source>
        <dbReference type="Pfam" id="PF00690"/>
    </source>
</evidence>
<dbReference type="GO" id="GO:0036376">
    <property type="term" value="P:sodium ion export across plasma membrane"/>
    <property type="evidence" value="ECO:0007669"/>
    <property type="project" value="TreeGrafter"/>
</dbReference>
<evidence type="ECO:0000256" key="3">
    <source>
        <dbReference type="SAM" id="MobiDB-lite"/>
    </source>
</evidence>
<dbReference type="InterPro" id="IPR008250">
    <property type="entry name" value="ATPase_P-typ_transduc_dom_A_sf"/>
</dbReference>
<feature type="compositionally biased region" description="Basic and acidic residues" evidence="3">
    <location>
        <begin position="47"/>
        <end position="96"/>
    </location>
</feature>
<sequence length="212" mass="23048">MSKPKTTIDLVGDEWKLSVDEICARYGTNATTGLTTSQSKLNRKQYGKNEYKDKNAPKKSKEEKEKEKQLKEQQKLAKKAAKGEKKEEKKKDDVKKMDEHYGTISVLRDGQVAPMSSKKLVVGDIVELAAGQEVPADVRIIVSNGLQVDPSAVTAGSPKTMGINSTNDNPMETDNLAFFHSKVVAGSGRGVVIAVGKSTKSAQLQKSAKLVQ</sequence>
<comment type="caution">
    <text evidence="6">The sequence shown here is derived from an EMBL/GenBank/DDBJ whole genome shotgun (WGS) entry which is preliminary data.</text>
</comment>
<keyword evidence="2" id="KW-0472">Membrane</keyword>
<dbReference type="GO" id="GO:0005886">
    <property type="term" value="C:plasma membrane"/>
    <property type="evidence" value="ECO:0007669"/>
    <property type="project" value="TreeGrafter"/>
</dbReference>
<dbReference type="SUPFAM" id="SSF81653">
    <property type="entry name" value="Calcium ATPase, transduction domain A"/>
    <property type="match status" value="1"/>
</dbReference>
<evidence type="ECO:0000256" key="2">
    <source>
        <dbReference type="ARBA" id="ARBA00022475"/>
    </source>
</evidence>
<evidence type="ECO:0000313" key="6">
    <source>
        <dbReference type="EMBL" id="OXA64568.1"/>
    </source>
</evidence>
<proteinExistence type="predicted"/>
<comment type="subcellular location">
    <subcellularLocation>
        <location evidence="1">Cell membrane</location>
        <topology evidence="1">Multi-pass membrane protein</topology>
    </subcellularLocation>
</comment>
<gene>
    <name evidence="6" type="ORF">Fcan01_01473</name>
</gene>
<name>A0A226F564_FOLCA</name>
<dbReference type="InterPro" id="IPR059000">
    <property type="entry name" value="ATPase_P-type_domA"/>
</dbReference>
<feature type="domain" description="P-type ATPase A" evidence="4">
    <location>
        <begin position="105"/>
        <end position="207"/>
    </location>
</feature>